<protein>
    <recommendedName>
        <fullName evidence="4">Transposase</fullName>
    </recommendedName>
</protein>
<dbReference type="EMBL" id="JAVREN010000003">
    <property type="protein sequence ID" value="MDT0305790.1"/>
    <property type="molecule type" value="Genomic_DNA"/>
</dbReference>
<evidence type="ECO:0008006" key="4">
    <source>
        <dbReference type="Google" id="ProtNLM"/>
    </source>
</evidence>
<dbReference type="RefSeq" id="WP_311628708.1">
    <property type="nucleotide sequence ID" value="NZ_JAVREN010000003.1"/>
</dbReference>
<evidence type="ECO:0000313" key="2">
    <source>
        <dbReference type="EMBL" id="MDT0305790.1"/>
    </source>
</evidence>
<accession>A0ABU2L2P2</accession>
<proteinExistence type="predicted"/>
<name>A0ABU2L2P2_9ACTN</name>
<feature type="compositionally biased region" description="Basic residues" evidence="1">
    <location>
        <begin position="1"/>
        <end position="10"/>
    </location>
</feature>
<gene>
    <name evidence="2" type="ORF">RM780_02275</name>
</gene>
<reference evidence="3" key="1">
    <citation type="submission" date="2023-07" db="EMBL/GenBank/DDBJ databases">
        <title>30 novel species of actinomycetes from the DSMZ collection.</title>
        <authorList>
            <person name="Nouioui I."/>
        </authorList>
    </citation>
    <scope>NUCLEOTIDE SEQUENCE [LARGE SCALE GENOMIC DNA]</scope>
    <source>
        <strain evidence="3">DSM 44917</strain>
    </source>
</reference>
<feature type="region of interest" description="Disordered" evidence="1">
    <location>
        <begin position="1"/>
        <end position="40"/>
    </location>
</feature>
<dbReference type="Proteomes" id="UP001183388">
    <property type="component" value="Unassembled WGS sequence"/>
</dbReference>
<comment type="caution">
    <text evidence="2">The sequence shown here is derived from an EMBL/GenBank/DDBJ whole genome shotgun (WGS) entry which is preliminary data.</text>
</comment>
<evidence type="ECO:0000313" key="3">
    <source>
        <dbReference type="Proteomes" id="UP001183388"/>
    </source>
</evidence>
<evidence type="ECO:0000256" key="1">
    <source>
        <dbReference type="SAM" id="MobiDB-lite"/>
    </source>
</evidence>
<sequence length="106" mass="11865">MIRRSRHRTGAQRPAVVVHPLPQEEPASPQGPAKAGADCDQAELEEAELKLWLDADGWPVINGHRVTPALCAALRRRHPWQAEHFQYEEIIALSRRLGRPLPSDAP</sequence>
<organism evidence="2 3">
    <name type="scientific">Streptomyces boetiae</name>
    <dbReference type="NCBI Taxonomy" id="3075541"/>
    <lineage>
        <taxon>Bacteria</taxon>
        <taxon>Bacillati</taxon>
        <taxon>Actinomycetota</taxon>
        <taxon>Actinomycetes</taxon>
        <taxon>Kitasatosporales</taxon>
        <taxon>Streptomycetaceae</taxon>
        <taxon>Streptomyces</taxon>
    </lineage>
</organism>
<keyword evidence="3" id="KW-1185">Reference proteome</keyword>